<feature type="compositionally biased region" description="Basic and acidic residues" evidence="1">
    <location>
        <begin position="159"/>
        <end position="176"/>
    </location>
</feature>
<evidence type="ECO:0000313" key="2">
    <source>
        <dbReference type="EMBL" id="CAE7244128.1"/>
    </source>
</evidence>
<keyword evidence="3" id="KW-1185">Reference proteome</keyword>
<feature type="compositionally biased region" description="Low complexity" evidence="1">
    <location>
        <begin position="194"/>
        <end position="212"/>
    </location>
</feature>
<proteinExistence type="predicted"/>
<protein>
    <submittedName>
        <fullName evidence="2">ARP protein</fullName>
    </submittedName>
</protein>
<dbReference type="Proteomes" id="UP000604046">
    <property type="component" value="Unassembled WGS sequence"/>
</dbReference>
<organism evidence="2 3">
    <name type="scientific">Symbiodinium natans</name>
    <dbReference type="NCBI Taxonomy" id="878477"/>
    <lineage>
        <taxon>Eukaryota</taxon>
        <taxon>Sar</taxon>
        <taxon>Alveolata</taxon>
        <taxon>Dinophyceae</taxon>
        <taxon>Suessiales</taxon>
        <taxon>Symbiodiniaceae</taxon>
        <taxon>Symbiodinium</taxon>
    </lineage>
</organism>
<accession>A0A812LQC7</accession>
<comment type="caution">
    <text evidence="2">The sequence shown here is derived from an EMBL/GenBank/DDBJ whole genome shotgun (WGS) entry which is preliminary data.</text>
</comment>
<gene>
    <name evidence="2" type="primary">ARP</name>
    <name evidence="2" type="ORF">SNAT2548_LOCUS11384</name>
</gene>
<evidence type="ECO:0000256" key="1">
    <source>
        <dbReference type="SAM" id="MobiDB-lite"/>
    </source>
</evidence>
<dbReference type="AlphaFoldDB" id="A0A812LQC7"/>
<sequence>MGGKKKVLREIYRKLIEAVYAKWNAEKISDVPRLMDKYKEQEDEIYDRIVRKYVFSRSQSDWQPLIEAMYRRFNPSKLKELDSIFVKYKDSEAALYRALCDKYLQTLSSDGEPLTFNVWELGTEPVEVGEASELEVLESPQDEAPPVRLVSPSPLRSQDPLRPDNGEDSEKDRAMPEGRTSPNRDNLDLRATQPGAAEELAAPAGPAPSTEGQEGKEEKKKKKKRRDGEAVFPPPLPRPPREDMAGVSDFPDVLLNLAQASAEKLPDKASRRAGNSLRPKAAPRPPVTQEEAGSEQQAPPPRLEPGTTRKVRRKRAENGENTEGRKKRRKVLLGPESNGKGAESAAAPSLKGLTLEQRRMQLKEKLYELKTQISTQVSHGPPPSSMPQGSAEHFWGQPMEATRGQRGQRGRRPVEPDPDSYSYSEDDATNAERQAESRTVVLRNKLEAQLRAKLMHSIQPKVPEAA</sequence>
<dbReference type="OrthoDB" id="498125at2759"/>
<reference evidence="2" key="1">
    <citation type="submission" date="2021-02" db="EMBL/GenBank/DDBJ databases">
        <authorList>
            <person name="Dougan E. K."/>
            <person name="Rhodes N."/>
            <person name="Thang M."/>
            <person name="Chan C."/>
        </authorList>
    </citation>
    <scope>NUCLEOTIDE SEQUENCE</scope>
</reference>
<feature type="region of interest" description="Disordered" evidence="1">
    <location>
        <begin position="372"/>
        <end position="440"/>
    </location>
</feature>
<evidence type="ECO:0000313" key="3">
    <source>
        <dbReference type="Proteomes" id="UP000604046"/>
    </source>
</evidence>
<feature type="region of interest" description="Disordered" evidence="1">
    <location>
        <begin position="136"/>
        <end position="247"/>
    </location>
</feature>
<name>A0A812LQC7_9DINO</name>
<dbReference type="EMBL" id="CAJNDS010001016">
    <property type="protein sequence ID" value="CAE7244128.1"/>
    <property type="molecule type" value="Genomic_DNA"/>
</dbReference>
<feature type="region of interest" description="Disordered" evidence="1">
    <location>
        <begin position="261"/>
        <end position="357"/>
    </location>
</feature>